<protein>
    <submittedName>
        <fullName evidence="1">Uncharacterized protein</fullName>
    </submittedName>
</protein>
<sequence>MIKSEFIKRIEDELILAAKEQVISSYTAETLEELCRVWDKHSMDIIVSTDSTDRILKLFTDLCNGKTLFPVDLETDEVINIGGDFFAYKRCKDIIKNNVTNTISYKSAYKIICKKFYNVIDKICSNCATIHNPDKIYLSKGGVITNEYIEKVYIRGSIFMPKNPVNLDCNKVMINLAYKDIYTIDSRSNKLKALMEFYEVPILKDDKFKNIDLRNFKFEDYGNNDCGN</sequence>
<accession>A0A7M1RWC3</accession>
<dbReference type="EMBL" id="MT774381">
    <property type="protein sequence ID" value="QOR58586.1"/>
    <property type="molecule type" value="Genomic_DNA"/>
</dbReference>
<proteinExistence type="predicted"/>
<dbReference type="Proteomes" id="UP000594037">
    <property type="component" value="Segment"/>
</dbReference>
<dbReference type="RefSeq" id="YP_010110744.1">
    <property type="nucleotide sequence ID" value="NC_055874.1"/>
</dbReference>
<reference evidence="1 2" key="1">
    <citation type="submission" date="2020-07" db="EMBL/GenBank/DDBJ databases">
        <title>Taxonomic proposal: Crassvirales, a new order of highly abundant and diverse bacterial viruses.</title>
        <authorList>
            <person name="Shkoporov A.N."/>
            <person name="Stockdale S.R."/>
            <person name="Guerin E."/>
            <person name="Ross R.P."/>
            <person name="Hill C."/>
        </authorList>
    </citation>
    <scope>NUCLEOTIDE SEQUENCE [LARGE SCALE GENOMIC DNA]</scope>
</reference>
<name>A0A7M1RWC3_9CAUD</name>
<keyword evidence="2" id="KW-1185">Reference proteome</keyword>
<dbReference type="KEGG" id="vg:65129064"/>
<organism evidence="1 2">
    <name type="scientific">uncultured phage cr3_1</name>
    <dbReference type="NCBI Taxonomy" id="2772065"/>
    <lineage>
        <taxon>Viruses</taxon>
        <taxon>Duplodnaviria</taxon>
        <taxon>Heunggongvirae</taxon>
        <taxon>Uroviricota</taxon>
        <taxon>Caudoviricetes</taxon>
        <taxon>Crassvirales</taxon>
        <taxon>Intestiviridae</taxon>
        <taxon>Crudevirinae</taxon>
        <taxon>Diorhovirus</taxon>
        <taxon>Diorhovirus intestinalis</taxon>
    </lineage>
</organism>
<evidence type="ECO:0000313" key="1">
    <source>
        <dbReference type="EMBL" id="QOR58586.1"/>
    </source>
</evidence>
<evidence type="ECO:0000313" key="2">
    <source>
        <dbReference type="Proteomes" id="UP000594037"/>
    </source>
</evidence>
<dbReference type="GeneID" id="65129064"/>